<keyword evidence="7" id="KW-0539">Nucleus</keyword>
<keyword evidence="3" id="KW-0677">Repeat</keyword>
<keyword evidence="4 8" id="KW-0863">Zinc-finger</keyword>
<dbReference type="GO" id="GO:0005634">
    <property type="term" value="C:nucleus"/>
    <property type="evidence" value="ECO:0007669"/>
    <property type="project" value="UniProtKB-SubCell"/>
</dbReference>
<evidence type="ECO:0000256" key="3">
    <source>
        <dbReference type="ARBA" id="ARBA00022737"/>
    </source>
</evidence>
<dbReference type="FunFam" id="3.30.160.60:FF:000052">
    <property type="entry name" value="zinc finger protein 546 isoform X1"/>
    <property type="match status" value="1"/>
</dbReference>
<reference evidence="11 12" key="1">
    <citation type="submission" date="2024-04" db="EMBL/GenBank/DDBJ databases">
        <authorList>
            <person name="Rising A."/>
            <person name="Reimegard J."/>
            <person name="Sonavane S."/>
            <person name="Akerstrom W."/>
            <person name="Nylinder S."/>
            <person name="Hedman E."/>
            <person name="Kallberg Y."/>
        </authorList>
    </citation>
    <scope>NUCLEOTIDE SEQUENCE [LARGE SCALE GENOMIC DNA]</scope>
</reference>
<evidence type="ECO:0000256" key="8">
    <source>
        <dbReference type="PROSITE-ProRule" id="PRU00042"/>
    </source>
</evidence>
<evidence type="ECO:0000256" key="7">
    <source>
        <dbReference type="ARBA" id="ARBA00023242"/>
    </source>
</evidence>
<evidence type="ECO:0000256" key="1">
    <source>
        <dbReference type="ARBA" id="ARBA00004123"/>
    </source>
</evidence>
<comment type="subcellular location">
    <subcellularLocation>
        <location evidence="1">Nucleus</location>
    </subcellularLocation>
</comment>
<sequence length="280" mass="31824">MSDKSYIDPNQDNLDNFVGKEDDQSSITGNQPNLHSLSRTQAANLNVTSEHHRSPAVSSEDLSHKRKLESTNADSVKIARPFFGTKQQQEIHFDITVTPSNTVESGIPSSLPTSVIRHTRDEPLHISIPLVNINTTPELINEAQDNAQVGSSFNIRDSVQDAGPSHFICDVCHKCFFFKSQFDRHYAIHSEVKPFSCHICEQKFADKYNLKRHIQIHSGQKNYECDQCHKVLTRKDNLVRHYRIHTGEKPCMCQKCGKSFSDPSSFNRHRKSCRFSSKAD</sequence>
<evidence type="ECO:0000259" key="10">
    <source>
        <dbReference type="PROSITE" id="PS50157"/>
    </source>
</evidence>
<dbReference type="PANTHER" id="PTHR16515:SF49">
    <property type="entry name" value="GASTRULA ZINC FINGER PROTEIN XLCGF49.1-LIKE-RELATED"/>
    <property type="match status" value="1"/>
</dbReference>
<dbReference type="GO" id="GO:0003682">
    <property type="term" value="F:chromatin binding"/>
    <property type="evidence" value="ECO:0007669"/>
    <property type="project" value="UniProtKB-ARBA"/>
</dbReference>
<dbReference type="PROSITE" id="PS50157">
    <property type="entry name" value="ZINC_FINGER_C2H2_2"/>
    <property type="match status" value="4"/>
</dbReference>
<dbReference type="InterPro" id="IPR013087">
    <property type="entry name" value="Znf_C2H2_type"/>
</dbReference>
<keyword evidence="12" id="KW-1185">Reference proteome</keyword>
<keyword evidence="5" id="KW-0862">Zinc</keyword>
<evidence type="ECO:0000256" key="4">
    <source>
        <dbReference type="ARBA" id="ARBA00022771"/>
    </source>
</evidence>
<dbReference type="InterPro" id="IPR036236">
    <property type="entry name" value="Znf_C2H2_sf"/>
</dbReference>
<evidence type="ECO:0000256" key="5">
    <source>
        <dbReference type="ARBA" id="ARBA00022833"/>
    </source>
</evidence>
<keyword evidence="2" id="KW-0479">Metal-binding</keyword>
<feature type="domain" description="C2H2-type" evidence="10">
    <location>
        <begin position="251"/>
        <end position="279"/>
    </location>
</feature>
<proteinExistence type="predicted"/>
<name>A0AAV2AQ55_9ARAC</name>
<comment type="caution">
    <text evidence="11">The sequence shown here is derived from an EMBL/GenBank/DDBJ whole genome shotgun (WGS) entry which is preliminary data.</text>
</comment>
<dbReference type="PROSITE" id="PS00028">
    <property type="entry name" value="ZINC_FINGER_C2H2_1"/>
    <property type="match status" value="3"/>
</dbReference>
<feature type="region of interest" description="Disordered" evidence="9">
    <location>
        <begin position="47"/>
        <end position="70"/>
    </location>
</feature>
<dbReference type="GO" id="GO:0008270">
    <property type="term" value="F:zinc ion binding"/>
    <property type="evidence" value="ECO:0007669"/>
    <property type="project" value="UniProtKB-KW"/>
</dbReference>
<dbReference type="EMBL" id="CAXIEN010000199">
    <property type="protein sequence ID" value="CAL1286150.1"/>
    <property type="molecule type" value="Genomic_DNA"/>
</dbReference>
<evidence type="ECO:0000256" key="9">
    <source>
        <dbReference type="SAM" id="MobiDB-lite"/>
    </source>
</evidence>
<feature type="domain" description="C2H2-type" evidence="10">
    <location>
        <begin position="195"/>
        <end position="222"/>
    </location>
</feature>
<keyword evidence="6" id="KW-0238">DNA-binding</keyword>
<dbReference type="FunFam" id="3.30.160.60:FF:000690">
    <property type="entry name" value="Zinc finger protein 354C"/>
    <property type="match status" value="1"/>
</dbReference>
<organism evidence="11 12">
    <name type="scientific">Larinioides sclopetarius</name>
    <dbReference type="NCBI Taxonomy" id="280406"/>
    <lineage>
        <taxon>Eukaryota</taxon>
        <taxon>Metazoa</taxon>
        <taxon>Ecdysozoa</taxon>
        <taxon>Arthropoda</taxon>
        <taxon>Chelicerata</taxon>
        <taxon>Arachnida</taxon>
        <taxon>Araneae</taxon>
        <taxon>Araneomorphae</taxon>
        <taxon>Entelegynae</taxon>
        <taxon>Araneoidea</taxon>
        <taxon>Araneidae</taxon>
        <taxon>Larinioides</taxon>
    </lineage>
</organism>
<feature type="domain" description="C2H2-type" evidence="10">
    <location>
        <begin position="167"/>
        <end position="194"/>
    </location>
</feature>
<protein>
    <recommendedName>
        <fullName evidence="10">C2H2-type domain-containing protein</fullName>
    </recommendedName>
</protein>
<dbReference type="FunFam" id="3.30.160.60:FF:000875">
    <property type="entry name" value="zinc finger protein 236 isoform X7"/>
    <property type="match status" value="1"/>
</dbReference>
<dbReference type="Proteomes" id="UP001497382">
    <property type="component" value="Unassembled WGS sequence"/>
</dbReference>
<dbReference type="SMART" id="SM00355">
    <property type="entry name" value="ZnF_C2H2"/>
    <property type="match status" value="4"/>
</dbReference>
<gene>
    <name evidence="11" type="ORF">LARSCL_LOCUS14087</name>
</gene>
<dbReference type="Gene3D" id="3.30.160.60">
    <property type="entry name" value="Classic Zinc Finger"/>
    <property type="match status" value="4"/>
</dbReference>
<evidence type="ECO:0000256" key="6">
    <source>
        <dbReference type="ARBA" id="ARBA00023125"/>
    </source>
</evidence>
<dbReference type="SUPFAM" id="SSF57667">
    <property type="entry name" value="beta-beta-alpha zinc fingers"/>
    <property type="match status" value="2"/>
</dbReference>
<dbReference type="AlphaFoldDB" id="A0AAV2AQ55"/>
<evidence type="ECO:0000313" key="11">
    <source>
        <dbReference type="EMBL" id="CAL1286150.1"/>
    </source>
</evidence>
<feature type="region of interest" description="Disordered" evidence="9">
    <location>
        <begin position="1"/>
        <end position="35"/>
    </location>
</feature>
<feature type="compositionally biased region" description="Polar residues" evidence="9">
    <location>
        <begin position="25"/>
        <end position="35"/>
    </location>
</feature>
<dbReference type="GO" id="GO:0003677">
    <property type="term" value="F:DNA binding"/>
    <property type="evidence" value="ECO:0007669"/>
    <property type="project" value="UniProtKB-KW"/>
</dbReference>
<dbReference type="PANTHER" id="PTHR16515">
    <property type="entry name" value="PR DOMAIN ZINC FINGER PROTEIN"/>
    <property type="match status" value="1"/>
</dbReference>
<dbReference type="GO" id="GO:0010468">
    <property type="term" value="P:regulation of gene expression"/>
    <property type="evidence" value="ECO:0007669"/>
    <property type="project" value="TreeGrafter"/>
</dbReference>
<accession>A0AAV2AQ55</accession>
<dbReference type="Pfam" id="PF00096">
    <property type="entry name" value="zf-C2H2"/>
    <property type="match status" value="3"/>
</dbReference>
<dbReference type="InterPro" id="IPR050331">
    <property type="entry name" value="Zinc_finger"/>
</dbReference>
<evidence type="ECO:0000313" key="12">
    <source>
        <dbReference type="Proteomes" id="UP001497382"/>
    </source>
</evidence>
<evidence type="ECO:0000256" key="2">
    <source>
        <dbReference type="ARBA" id="ARBA00022723"/>
    </source>
</evidence>
<feature type="domain" description="C2H2-type" evidence="10">
    <location>
        <begin position="223"/>
        <end position="250"/>
    </location>
</feature>